<name>A0A1Y4SVW2_9FIRM</name>
<dbReference type="CDD" id="cd06127">
    <property type="entry name" value="DEDDh"/>
    <property type="match status" value="1"/>
</dbReference>
<dbReference type="AlphaFoldDB" id="A0A1Y4SVW2"/>
<dbReference type="InterPro" id="IPR036397">
    <property type="entry name" value="RNaseH_sf"/>
</dbReference>
<dbReference type="GO" id="GO:0004527">
    <property type="term" value="F:exonuclease activity"/>
    <property type="evidence" value="ECO:0007669"/>
    <property type="project" value="UniProtKB-ARBA"/>
</dbReference>
<dbReference type="OrthoDB" id="9776650at2"/>
<protein>
    <recommendedName>
        <fullName evidence="1">Exonuclease domain-containing protein</fullName>
    </recommendedName>
</protein>
<keyword evidence="3" id="KW-1185">Reference proteome</keyword>
<dbReference type="InterPro" id="IPR013520">
    <property type="entry name" value="Ribonucl_H"/>
</dbReference>
<dbReference type="Proteomes" id="UP000195305">
    <property type="component" value="Unassembled WGS sequence"/>
</dbReference>
<dbReference type="Gene3D" id="3.30.420.10">
    <property type="entry name" value="Ribonuclease H-like superfamily/Ribonuclease H"/>
    <property type="match status" value="1"/>
</dbReference>
<gene>
    <name evidence="2" type="ORF">B5E75_09975</name>
</gene>
<sequence length="750" mass="86848">MRKKLSKEQKQIALSASEVYNKTLEDNGLTTLDAEIAELDKMIISRLSEVGYHLACPNDNCRSTDIKKNGTSRGGLQRYICKTCGKSFTLFTDTVLAGIQYPLPVIIKIIKYMISGVTIPNMSRYLKESYPSTYEFDETSLAEIRIKIMKAIHEAQLKYFEANPLTGIIQIDETYFHENQSGTPEHNQYNPYEDIRGKRTSLINKNDGIHSKSRNGSIKGDEFSNVVVAVNSYGLCISALIGVGHTDRKYLDEYIMKYIDINKVDVFCSDANSIFDDYCVDNNLVHYVLPSGSYKNYNKIGDIDALGHPITEKELFEKGKIGIIKRGKRRLGYKEFKDYESKYYLSLKRVNGIHSELKKKINGVHNSVVTKNLNYYTSWYCFLRNYPIIFTGKTIYDERTPFMILAIILQHSMNMTRKKMQKRTIKDIPRITGSDLKKIVKKNNKINSLGYQTQFATNPEAHSYRPTTDAIKRMSKGELQDFALFLGLKGCSTMKVEELRHTLFSTSSLSDFLIKYDIYLGRIKSSELVEHYKEDEKVRNVEKEKRNNKNLTPAETFEQYFAKSVAYHTYKYKGSRIKGKIQDKTLFIDIETTGLNPKEDEILELAIVNGYGNTVFHCMFKPIYHTEWPEAEKINHIKPSDVETMCNIEKYRKVLHKIFKDADELIFYNANFDFEFIRPLIDGRILRKLERTKKCCMTAYKELKGLNKNFKLIDAAKSYNIDFNENELHGALYDAQLTREIWVNMFPTYF</sequence>
<organism evidence="2 3">
    <name type="scientific">Massilimicrobiota timonensis</name>
    <dbReference type="NCBI Taxonomy" id="1776392"/>
    <lineage>
        <taxon>Bacteria</taxon>
        <taxon>Bacillati</taxon>
        <taxon>Bacillota</taxon>
        <taxon>Erysipelotrichia</taxon>
        <taxon>Erysipelotrichales</taxon>
        <taxon>Erysipelotrichaceae</taxon>
        <taxon>Massilimicrobiota</taxon>
    </lineage>
</organism>
<dbReference type="SMART" id="SM00479">
    <property type="entry name" value="EXOIII"/>
    <property type="match status" value="1"/>
</dbReference>
<evidence type="ECO:0000313" key="2">
    <source>
        <dbReference type="EMBL" id="OUQ33520.1"/>
    </source>
</evidence>
<accession>A0A1Y4SVW2</accession>
<dbReference type="InterPro" id="IPR012337">
    <property type="entry name" value="RNaseH-like_sf"/>
</dbReference>
<proteinExistence type="predicted"/>
<evidence type="ECO:0000259" key="1">
    <source>
        <dbReference type="SMART" id="SM00479"/>
    </source>
</evidence>
<reference evidence="2 3" key="1">
    <citation type="journal article" date="2018" name="BMC Genomics">
        <title>Whole genome sequencing and function prediction of 133 gut anaerobes isolated from chicken caecum in pure cultures.</title>
        <authorList>
            <person name="Medvecky M."/>
            <person name="Cejkova D."/>
            <person name="Polansky O."/>
            <person name="Karasova D."/>
            <person name="Kubasova T."/>
            <person name="Cizek A."/>
            <person name="Rychlik I."/>
        </authorList>
    </citation>
    <scope>NUCLEOTIDE SEQUENCE [LARGE SCALE GENOMIC DNA]</scope>
    <source>
        <strain evidence="2 3">An13</strain>
    </source>
</reference>
<dbReference type="Pfam" id="PF00929">
    <property type="entry name" value="RNase_T"/>
    <property type="match status" value="1"/>
</dbReference>
<evidence type="ECO:0000313" key="3">
    <source>
        <dbReference type="Proteomes" id="UP000195305"/>
    </source>
</evidence>
<dbReference type="RefSeq" id="WP_087358831.1">
    <property type="nucleotide sequence ID" value="NZ_NFLJ01000029.1"/>
</dbReference>
<dbReference type="SUPFAM" id="SSF53098">
    <property type="entry name" value="Ribonuclease H-like"/>
    <property type="match status" value="1"/>
</dbReference>
<feature type="domain" description="Exonuclease" evidence="1">
    <location>
        <begin position="584"/>
        <end position="748"/>
    </location>
</feature>
<dbReference type="EMBL" id="NFLJ01000029">
    <property type="protein sequence ID" value="OUQ33520.1"/>
    <property type="molecule type" value="Genomic_DNA"/>
</dbReference>
<comment type="caution">
    <text evidence="2">The sequence shown here is derived from an EMBL/GenBank/DDBJ whole genome shotgun (WGS) entry which is preliminary data.</text>
</comment>
<dbReference type="GO" id="GO:0003676">
    <property type="term" value="F:nucleic acid binding"/>
    <property type="evidence" value="ECO:0007669"/>
    <property type="project" value="InterPro"/>
</dbReference>